<dbReference type="InterPro" id="IPR000089">
    <property type="entry name" value="Biotin_lipoyl"/>
</dbReference>
<dbReference type="GO" id="GO:0005829">
    <property type="term" value="C:cytosol"/>
    <property type="evidence" value="ECO:0007669"/>
    <property type="project" value="TreeGrafter"/>
</dbReference>
<dbReference type="InterPro" id="IPR011053">
    <property type="entry name" value="Single_hybrid_motif"/>
</dbReference>
<reference evidence="6" key="1">
    <citation type="journal article" date="2020" name="mSystems">
        <title>Genome- and Community-Level Interaction Insights into Carbon Utilization and Element Cycling Functions of Hydrothermarchaeota in Hydrothermal Sediment.</title>
        <authorList>
            <person name="Zhou Z."/>
            <person name="Liu Y."/>
            <person name="Xu W."/>
            <person name="Pan J."/>
            <person name="Luo Z.H."/>
            <person name="Li M."/>
        </authorList>
    </citation>
    <scope>NUCLEOTIDE SEQUENCE [LARGE SCALE GENOMIC DNA]</scope>
    <source>
        <strain evidence="6">SpSt-751</strain>
    </source>
</reference>
<keyword evidence="2 3" id="KW-0450">Lipoyl</keyword>
<comment type="cofactor">
    <cofactor evidence="3">
        <name>(R)-lipoate</name>
        <dbReference type="ChEBI" id="CHEBI:83088"/>
    </cofactor>
    <text evidence="3">Binds 1 lipoyl cofactor covalently.</text>
</comment>
<evidence type="ECO:0000256" key="1">
    <source>
        <dbReference type="ARBA" id="ARBA00009249"/>
    </source>
</evidence>
<dbReference type="PROSITE" id="PS00189">
    <property type="entry name" value="LIPOYL"/>
    <property type="match status" value="1"/>
</dbReference>
<evidence type="ECO:0000256" key="2">
    <source>
        <dbReference type="ARBA" id="ARBA00022823"/>
    </source>
</evidence>
<comment type="similarity">
    <text evidence="1 3">Belongs to the GcvH family.</text>
</comment>
<comment type="function">
    <text evidence="3">The glycine cleavage system catalyzes the degradation of glycine. The H protein shuttles the methylamine group of glycine from the P protein to the T protein.</text>
</comment>
<dbReference type="NCBIfam" id="TIGR00527">
    <property type="entry name" value="gcvH"/>
    <property type="match status" value="1"/>
</dbReference>
<comment type="caution">
    <text evidence="6">The sequence shown here is derived from an EMBL/GenBank/DDBJ whole genome shotgun (WGS) entry which is preliminary data.</text>
</comment>
<dbReference type="GO" id="GO:0005960">
    <property type="term" value="C:glycine cleavage complex"/>
    <property type="evidence" value="ECO:0007669"/>
    <property type="project" value="InterPro"/>
</dbReference>
<name>A0A7C3SNM5_9BACT</name>
<accession>A0A7C3SNM5</accession>
<dbReference type="NCBIfam" id="NF002270">
    <property type="entry name" value="PRK01202.1"/>
    <property type="match status" value="1"/>
</dbReference>
<dbReference type="HAMAP" id="MF_00272">
    <property type="entry name" value="GcvH"/>
    <property type="match status" value="1"/>
</dbReference>
<evidence type="ECO:0000313" key="6">
    <source>
        <dbReference type="EMBL" id="HGB31358.1"/>
    </source>
</evidence>
<dbReference type="Pfam" id="PF01597">
    <property type="entry name" value="GCV_H"/>
    <property type="match status" value="1"/>
</dbReference>
<dbReference type="PROSITE" id="PS50968">
    <property type="entry name" value="BIOTINYL_LIPOYL"/>
    <property type="match status" value="1"/>
</dbReference>
<dbReference type="GO" id="GO:0009249">
    <property type="term" value="P:protein lipoylation"/>
    <property type="evidence" value="ECO:0007669"/>
    <property type="project" value="TreeGrafter"/>
</dbReference>
<dbReference type="InterPro" id="IPR002930">
    <property type="entry name" value="GCV_H"/>
</dbReference>
<dbReference type="Gene3D" id="2.40.50.100">
    <property type="match status" value="1"/>
</dbReference>
<comment type="subunit">
    <text evidence="3">The glycine cleavage system is composed of four proteins: P, T, L and H.</text>
</comment>
<dbReference type="PANTHER" id="PTHR11715:SF3">
    <property type="entry name" value="GLYCINE CLEAVAGE SYSTEM H PROTEIN-RELATED"/>
    <property type="match status" value="1"/>
</dbReference>
<evidence type="ECO:0000256" key="3">
    <source>
        <dbReference type="HAMAP-Rule" id="MF_00272"/>
    </source>
</evidence>
<sequence>MYPENLKYSKDHEWVKLEGNVATVGISFYAQEELGDIVYVDLPEIGKTVKQNDVLAVIESVKSASDVYSPISGKVIEVNEKLKEKPEIINEDPYHEGWIAKLEISNPNELDTLMNAEEYKKLIGA</sequence>
<dbReference type="InterPro" id="IPR003016">
    <property type="entry name" value="2-oxoA_DH_lipoyl-BS"/>
</dbReference>
<dbReference type="InterPro" id="IPR017453">
    <property type="entry name" value="GCV_H_sub"/>
</dbReference>
<dbReference type="CDD" id="cd06848">
    <property type="entry name" value="GCS_H"/>
    <property type="match status" value="1"/>
</dbReference>
<organism evidence="6">
    <name type="scientific">Dictyoglomus turgidum</name>
    <dbReference type="NCBI Taxonomy" id="513050"/>
    <lineage>
        <taxon>Bacteria</taxon>
        <taxon>Pseudomonadati</taxon>
        <taxon>Dictyoglomota</taxon>
        <taxon>Dictyoglomia</taxon>
        <taxon>Dictyoglomales</taxon>
        <taxon>Dictyoglomaceae</taxon>
        <taxon>Dictyoglomus</taxon>
    </lineage>
</organism>
<protein>
    <recommendedName>
        <fullName evidence="3">Glycine cleavage system H protein</fullName>
    </recommendedName>
</protein>
<dbReference type="AlphaFoldDB" id="A0A7C3SNM5"/>
<dbReference type="InterPro" id="IPR033753">
    <property type="entry name" value="GCV_H/Fam206"/>
</dbReference>
<dbReference type="EMBL" id="DTGA01000137">
    <property type="protein sequence ID" value="HGB31358.1"/>
    <property type="molecule type" value="Genomic_DNA"/>
</dbReference>
<evidence type="ECO:0000259" key="5">
    <source>
        <dbReference type="PROSITE" id="PS50968"/>
    </source>
</evidence>
<dbReference type="SUPFAM" id="SSF51230">
    <property type="entry name" value="Single hybrid motif"/>
    <property type="match status" value="1"/>
</dbReference>
<feature type="domain" description="Lipoyl-binding" evidence="5">
    <location>
        <begin position="21"/>
        <end position="103"/>
    </location>
</feature>
<dbReference type="PANTHER" id="PTHR11715">
    <property type="entry name" value="GLYCINE CLEAVAGE SYSTEM H PROTEIN"/>
    <property type="match status" value="1"/>
</dbReference>
<dbReference type="GO" id="GO:0019464">
    <property type="term" value="P:glycine decarboxylation via glycine cleavage system"/>
    <property type="evidence" value="ECO:0007669"/>
    <property type="project" value="UniProtKB-UniRule"/>
</dbReference>
<feature type="modified residue" description="N6-lipoyllysine" evidence="3 4">
    <location>
        <position position="62"/>
    </location>
</feature>
<gene>
    <name evidence="3 6" type="primary">gcvH</name>
    <name evidence="6" type="ORF">ENV35_05725</name>
</gene>
<evidence type="ECO:0000256" key="4">
    <source>
        <dbReference type="PIRSR" id="PIRSR617453-50"/>
    </source>
</evidence>
<proteinExistence type="inferred from homology"/>